<dbReference type="Pfam" id="PF01797">
    <property type="entry name" value="Y1_Tnp"/>
    <property type="match status" value="1"/>
</dbReference>
<sequence length="170" mass="20145">MPKDKSAADFFPKVTSFTATRRKLPHWQNPGSVYFITWRCKNPQELSNAERTITLESIRFWDRQHWLLFAAVIMPDHVHLLAQPLPTLQDEYINLGKIIKSVKTYSSRSINQLRGQPGPIWQPERYDRIVRNDAEFLEKWQYIRNNPIKAGLAVHPEDYPWLYESINPIW</sequence>
<dbReference type="NCBIfam" id="NF047646">
    <property type="entry name" value="REP_Tyr_transpos"/>
    <property type="match status" value="1"/>
</dbReference>
<dbReference type="EMBL" id="CP002629">
    <property type="protein sequence ID" value="AEB09570.1"/>
    <property type="molecule type" value="Genomic_DNA"/>
</dbReference>
<proteinExistence type="predicted"/>
<dbReference type="AlphaFoldDB" id="F2NCZ6"/>
<dbReference type="GO" id="GO:0004803">
    <property type="term" value="F:transposase activity"/>
    <property type="evidence" value="ECO:0007669"/>
    <property type="project" value="InterPro"/>
</dbReference>
<dbReference type="eggNOG" id="COG1943">
    <property type="taxonomic scope" value="Bacteria"/>
</dbReference>
<dbReference type="PANTHER" id="PTHR36966">
    <property type="entry name" value="REP-ASSOCIATED TYROSINE TRANSPOSASE"/>
    <property type="match status" value="1"/>
</dbReference>
<dbReference type="STRING" id="880072.Desac_1729"/>
<dbReference type="OrthoDB" id="9800147at2"/>
<dbReference type="RefSeq" id="WP_013706680.1">
    <property type="nucleotide sequence ID" value="NC_015388.1"/>
</dbReference>
<accession>F2NCZ6</accession>
<dbReference type="HOGENOM" id="CLU_110624_0_0_7"/>
<evidence type="ECO:0000259" key="1">
    <source>
        <dbReference type="SMART" id="SM01321"/>
    </source>
</evidence>
<dbReference type="InterPro" id="IPR036515">
    <property type="entry name" value="Transposase_17_sf"/>
</dbReference>
<dbReference type="InterPro" id="IPR002686">
    <property type="entry name" value="Transposase_17"/>
</dbReference>
<reference evidence="2 3" key="1">
    <citation type="journal article" date="2011" name="Stand. Genomic Sci.">
        <title>Complete genome sequence of the acetate-degrading sulfate reducer Desulfobacca acetoxidans type strain (ASRB2).</title>
        <authorList>
            <person name="Goker M."/>
            <person name="Teshima H."/>
            <person name="Lapidus A."/>
            <person name="Nolan M."/>
            <person name="Lucas S."/>
            <person name="Hammon N."/>
            <person name="Deshpande S."/>
            <person name="Cheng J.F."/>
            <person name="Tapia R."/>
            <person name="Han C."/>
            <person name="Goodwin L."/>
            <person name="Pitluck S."/>
            <person name="Huntemann M."/>
            <person name="Liolios K."/>
            <person name="Ivanova N."/>
            <person name="Pagani I."/>
            <person name="Mavromatis K."/>
            <person name="Ovchinikova G."/>
            <person name="Pati A."/>
            <person name="Chen A."/>
            <person name="Palaniappan K."/>
            <person name="Land M."/>
            <person name="Hauser L."/>
            <person name="Brambilla E.M."/>
            <person name="Rohde M."/>
            <person name="Spring S."/>
            <person name="Detter J.C."/>
            <person name="Woyke T."/>
            <person name="Bristow J."/>
            <person name="Eisen J.A."/>
            <person name="Markowitz V."/>
            <person name="Hugenholtz P."/>
            <person name="Kyrpides N.C."/>
            <person name="Klenk H.P."/>
        </authorList>
    </citation>
    <scope>NUCLEOTIDE SEQUENCE [LARGE SCALE GENOMIC DNA]</scope>
    <source>
        <strain evidence="3">ATCC 700848 / DSM 11109 / ASRB2</strain>
    </source>
</reference>
<dbReference type="SMART" id="SM01321">
    <property type="entry name" value="Y1_Tnp"/>
    <property type="match status" value="1"/>
</dbReference>
<protein>
    <recommendedName>
        <fullName evidence="1">Transposase IS200-like domain-containing protein</fullName>
    </recommendedName>
</protein>
<dbReference type="KEGG" id="dao:Desac_1729"/>
<dbReference type="GO" id="GO:0006313">
    <property type="term" value="P:DNA transposition"/>
    <property type="evidence" value="ECO:0007669"/>
    <property type="project" value="InterPro"/>
</dbReference>
<name>F2NCZ6_DESAR</name>
<evidence type="ECO:0000313" key="2">
    <source>
        <dbReference type="EMBL" id="AEB09570.1"/>
    </source>
</evidence>
<dbReference type="Proteomes" id="UP000000483">
    <property type="component" value="Chromosome"/>
</dbReference>
<evidence type="ECO:0000313" key="3">
    <source>
        <dbReference type="Proteomes" id="UP000000483"/>
    </source>
</evidence>
<dbReference type="GO" id="GO:0043565">
    <property type="term" value="F:sequence-specific DNA binding"/>
    <property type="evidence" value="ECO:0007669"/>
    <property type="project" value="TreeGrafter"/>
</dbReference>
<keyword evidence="3" id="KW-1185">Reference proteome</keyword>
<dbReference type="Gene3D" id="3.30.70.1290">
    <property type="entry name" value="Transposase IS200-like"/>
    <property type="match status" value="1"/>
</dbReference>
<feature type="domain" description="Transposase IS200-like" evidence="1">
    <location>
        <begin position="29"/>
        <end position="146"/>
    </location>
</feature>
<dbReference type="PANTHER" id="PTHR36966:SF1">
    <property type="entry name" value="REP-ASSOCIATED TYROSINE TRANSPOSASE"/>
    <property type="match status" value="1"/>
</dbReference>
<gene>
    <name evidence="2" type="ordered locus">Desac_1729</name>
</gene>
<dbReference type="SUPFAM" id="SSF143422">
    <property type="entry name" value="Transposase IS200-like"/>
    <property type="match status" value="1"/>
</dbReference>
<organism evidence="2 3">
    <name type="scientific">Desulfobacca acetoxidans (strain ATCC 700848 / DSM 11109 / ASRB2)</name>
    <dbReference type="NCBI Taxonomy" id="880072"/>
    <lineage>
        <taxon>Bacteria</taxon>
        <taxon>Pseudomonadati</taxon>
        <taxon>Thermodesulfobacteriota</taxon>
        <taxon>Desulfobaccia</taxon>
        <taxon>Desulfobaccales</taxon>
        <taxon>Desulfobaccaceae</taxon>
        <taxon>Desulfobacca</taxon>
    </lineage>
</organism>
<reference evidence="3" key="2">
    <citation type="submission" date="2011-03" db="EMBL/GenBank/DDBJ databases">
        <title>The complete genome of Desulfobacca acetoxidans DSM 11109.</title>
        <authorList>
            <consortium name="US DOE Joint Genome Institute (JGI-PGF)"/>
            <person name="Lucas S."/>
            <person name="Copeland A."/>
            <person name="Lapidus A."/>
            <person name="Bruce D."/>
            <person name="Goodwin L."/>
            <person name="Pitluck S."/>
            <person name="Peters L."/>
            <person name="Kyrpides N."/>
            <person name="Mavromatis K."/>
            <person name="Ivanova N."/>
            <person name="Ovchinnikova G."/>
            <person name="Teshima H."/>
            <person name="Detter J.C."/>
            <person name="Han C."/>
            <person name="Land M."/>
            <person name="Hauser L."/>
            <person name="Markowitz V."/>
            <person name="Cheng J.-F."/>
            <person name="Hugenholtz P."/>
            <person name="Woyke T."/>
            <person name="Wu D."/>
            <person name="Spring S."/>
            <person name="Schueler E."/>
            <person name="Brambilla E."/>
            <person name="Klenk H.-P."/>
            <person name="Eisen J.A."/>
        </authorList>
    </citation>
    <scope>NUCLEOTIDE SEQUENCE [LARGE SCALE GENOMIC DNA]</scope>
    <source>
        <strain evidence="3">ATCC 700848 / DSM 11109 / ASRB2</strain>
    </source>
</reference>
<dbReference type="InterPro" id="IPR052715">
    <property type="entry name" value="RAYT_transposase"/>
</dbReference>